<dbReference type="EMBL" id="CAWUPB010000850">
    <property type="protein sequence ID" value="CAK7325804.1"/>
    <property type="molecule type" value="Genomic_DNA"/>
</dbReference>
<evidence type="ECO:0000313" key="2">
    <source>
        <dbReference type="Proteomes" id="UP001314170"/>
    </source>
</evidence>
<gene>
    <name evidence="1" type="ORF">DCAF_LOCUS3495</name>
</gene>
<proteinExistence type="predicted"/>
<reference evidence="1 2" key="1">
    <citation type="submission" date="2024-01" db="EMBL/GenBank/DDBJ databases">
        <authorList>
            <person name="Waweru B."/>
        </authorList>
    </citation>
    <scope>NUCLEOTIDE SEQUENCE [LARGE SCALE GENOMIC DNA]</scope>
</reference>
<name>A0AAV1QXM8_9ROSI</name>
<accession>A0AAV1QXM8</accession>
<sequence length="87" mass="9601">MRVTVSDDGIISLCPGTFLRLPISSSLPETHQLFNVFRSPGSLLNDHLNIFTWRIDLVLVAFGMVDASICDPTIIQKGIGDLLHHIT</sequence>
<protein>
    <submittedName>
        <fullName evidence="1">Uncharacterized protein</fullName>
    </submittedName>
</protein>
<dbReference type="AlphaFoldDB" id="A0AAV1QXM8"/>
<keyword evidence="2" id="KW-1185">Reference proteome</keyword>
<comment type="caution">
    <text evidence="1">The sequence shown here is derived from an EMBL/GenBank/DDBJ whole genome shotgun (WGS) entry which is preliminary data.</text>
</comment>
<organism evidence="1 2">
    <name type="scientific">Dovyalis caffra</name>
    <dbReference type="NCBI Taxonomy" id="77055"/>
    <lineage>
        <taxon>Eukaryota</taxon>
        <taxon>Viridiplantae</taxon>
        <taxon>Streptophyta</taxon>
        <taxon>Embryophyta</taxon>
        <taxon>Tracheophyta</taxon>
        <taxon>Spermatophyta</taxon>
        <taxon>Magnoliopsida</taxon>
        <taxon>eudicotyledons</taxon>
        <taxon>Gunneridae</taxon>
        <taxon>Pentapetalae</taxon>
        <taxon>rosids</taxon>
        <taxon>fabids</taxon>
        <taxon>Malpighiales</taxon>
        <taxon>Salicaceae</taxon>
        <taxon>Flacourtieae</taxon>
        <taxon>Dovyalis</taxon>
    </lineage>
</organism>
<dbReference type="Proteomes" id="UP001314170">
    <property type="component" value="Unassembled WGS sequence"/>
</dbReference>
<evidence type="ECO:0000313" key="1">
    <source>
        <dbReference type="EMBL" id="CAK7325804.1"/>
    </source>
</evidence>